<evidence type="ECO:0000313" key="3">
    <source>
        <dbReference type="Proteomes" id="UP000614047"/>
    </source>
</evidence>
<dbReference type="RefSeq" id="WP_197013711.1">
    <property type="nucleotide sequence ID" value="NZ_BAABES010000036.1"/>
</dbReference>
<accession>A0A931GLE3</accession>
<dbReference type="Gene3D" id="3.40.50.150">
    <property type="entry name" value="Vaccinia Virus protein VP39"/>
    <property type="match status" value="1"/>
</dbReference>
<proteinExistence type="predicted"/>
<dbReference type="EMBL" id="JADOUA010000001">
    <property type="protein sequence ID" value="MBG6091397.1"/>
    <property type="molecule type" value="Genomic_DNA"/>
</dbReference>
<comment type="caution">
    <text evidence="2">The sequence shown here is derived from an EMBL/GenBank/DDBJ whole genome shotgun (WGS) entry which is preliminary data.</text>
</comment>
<dbReference type="InterPro" id="IPR029063">
    <property type="entry name" value="SAM-dependent_MTases_sf"/>
</dbReference>
<feature type="region of interest" description="Disordered" evidence="1">
    <location>
        <begin position="1"/>
        <end position="21"/>
    </location>
</feature>
<organism evidence="2 3">
    <name type="scientific">Actinomadura viridis</name>
    <dbReference type="NCBI Taxonomy" id="58110"/>
    <lineage>
        <taxon>Bacteria</taxon>
        <taxon>Bacillati</taxon>
        <taxon>Actinomycetota</taxon>
        <taxon>Actinomycetes</taxon>
        <taxon>Streptosporangiales</taxon>
        <taxon>Thermomonosporaceae</taxon>
        <taxon>Actinomadura</taxon>
    </lineage>
</organism>
<sequence length="222" mass="23782">MERRERGWNARPGAGDDPGEHLARRLRTVQQRVREALDVARPGRIRTVGVCPGQGRELLGALAAHPRRGDVVARLVEADAAKVRSARGAARAAGLGRVEVLEGDPSRTDVYAGAVPAALVLVGGVFERIGDSDIARTISLLPQLCAPGAQVIWTCHGEPPERAGGVCARFEKHGFQKRWLSSPGETAYAVGVHRFTGTPAPLESGVRMFTFGGGSRRVAREW</sequence>
<reference evidence="2" key="1">
    <citation type="submission" date="2020-11" db="EMBL/GenBank/DDBJ databases">
        <title>Sequencing the genomes of 1000 actinobacteria strains.</title>
        <authorList>
            <person name="Klenk H.-P."/>
        </authorList>
    </citation>
    <scope>NUCLEOTIDE SEQUENCE</scope>
    <source>
        <strain evidence="2">DSM 43175</strain>
    </source>
</reference>
<evidence type="ECO:0000313" key="2">
    <source>
        <dbReference type="EMBL" id="MBG6091397.1"/>
    </source>
</evidence>
<dbReference type="SUPFAM" id="SSF53335">
    <property type="entry name" value="S-adenosyl-L-methionine-dependent methyltransferases"/>
    <property type="match status" value="1"/>
</dbReference>
<gene>
    <name evidence="2" type="ORF">IW256_005510</name>
</gene>
<protein>
    <recommendedName>
        <fullName evidence="4">SAM-dependent methyltransferase</fullName>
    </recommendedName>
</protein>
<dbReference type="AlphaFoldDB" id="A0A931GLE3"/>
<evidence type="ECO:0000256" key="1">
    <source>
        <dbReference type="SAM" id="MobiDB-lite"/>
    </source>
</evidence>
<dbReference type="Proteomes" id="UP000614047">
    <property type="component" value="Unassembled WGS sequence"/>
</dbReference>
<keyword evidence="3" id="KW-1185">Reference proteome</keyword>
<evidence type="ECO:0008006" key="4">
    <source>
        <dbReference type="Google" id="ProtNLM"/>
    </source>
</evidence>
<name>A0A931GLE3_9ACTN</name>